<evidence type="ECO:0000313" key="2">
    <source>
        <dbReference type="Proteomes" id="UP000295060"/>
    </source>
</evidence>
<gene>
    <name evidence="1" type="ORF">EV137_0089</name>
</gene>
<sequence length="104" mass="11430">MLAHHLSFYLSIKARDGGIVSDAYEIRLQGHLDRRWATWFDGLNLTVEPDGTTVISGHVADQAALHGLLDKVRDLGLPLISVTRRSQAGTPYPDGTSTHARRTP</sequence>
<accession>A0ABY2FJ57</accession>
<evidence type="ECO:0008006" key="3">
    <source>
        <dbReference type="Google" id="ProtNLM"/>
    </source>
</evidence>
<dbReference type="Proteomes" id="UP000295060">
    <property type="component" value="Unassembled WGS sequence"/>
</dbReference>
<reference evidence="1 2" key="1">
    <citation type="submission" date="2019-03" db="EMBL/GenBank/DDBJ databases">
        <title>Genomic Encyclopedia of Type Strains, Phase III (KMG-III): the genomes of soil and plant-associated and newly described type strains.</title>
        <authorList>
            <person name="Whitman W."/>
        </authorList>
    </citation>
    <scope>NUCLEOTIDE SEQUENCE [LARGE SCALE GENOMIC DNA]</scope>
    <source>
        <strain evidence="1 2">VKMAc-2574</strain>
    </source>
</reference>
<name>A0ABY2FJ57_9ACTN</name>
<comment type="caution">
    <text evidence="1">The sequence shown here is derived from an EMBL/GenBank/DDBJ whole genome shotgun (WGS) entry which is preliminary data.</text>
</comment>
<dbReference type="EMBL" id="SODU01000001">
    <property type="protein sequence ID" value="TDW92829.1"/>
    <property type="molecule type" value="Genomic_DNA"/>
</dbReference>
<organism evidence="1 2">
    <name type="scientific">Kribbella pratensis</name>
    <dbReference type="NCBI Taxonomy" id="2512112"/>
    <lineage>
        <taxon>Bacteria</taxon>
        <taxon>Bacillati</taxon>
        <taxon>Actinomycetota</taxon>
        <taxon>Actinomycetes</taxon>
        <taxon>Propionibacteriales</taxon>
        <taxon>Kribbellaceae</taxon>
        <taxon>Kribbella</taxon>
    </lineage>
</organism>
<evidence type="ECO:0000313" key="1">
    <source>
        <dbReference type="EMBL" id="TDW92829.1"/>
    </source>
</evidence>
<proteinExistence type="predicted"/>
<keyword evidence="2" id="KW-1185">Reference proteome</keyword>
<protein>
    <recommendedName>
        <fullName evidence="3">BON domain-containing protein</fullName>
    </recommendedName>
</protein>